<evidence type="ECO:0000313" key="10">
    <source>
        <dbReference type="RefSeq" id="XP_072838564.1"/>
    </source>
</evidence>
<protein>
    <recommendedName>
        <fullName evidence="6">Deoxyribonuclease</fullName>
    </recommendedName>
</protein>
<evidence type="ECO:0000313" key="9">
    <source>
        <dbReference type="Proteomes" id="UP001652642"/>
    </source>
</evidence>
<dbReference type="InterPro" id="IPR016202">
    <property type="entry name" value="DNase_I"/>
</dbReference>
<dbReference type="PROSITE" id="PS00919">
    <property type="entry name" value="DNASE_I_1"/>
    <property type="match status" value="1"/>
</dbReference>
<dbReference type="SUPFAM" id="SSF56219">
    <property type="entry name" value="DNase I-like"/>
    <property type="match status" value="1"/>
</dbReference>
<dbReference type="InterPro" id="IPR005135">
    <property type="entry name" value="Endo/exonuclease/phosphatase"/>
</dbReference>
<dbReference type="Proteomes" id="UP001652642">
    <property type="component" value="Chromosome 13"/>
</dbReference>
<proteinExistence type="inferred from homology"/>
<dbReference type="InterPro" id="IPR036691">
    <property type="entry name" value="Endo/exonu/phosph_ase_sf"/>
</dbReference>
<comment type="similarity">
    <text evidence="1 6">Belongs to the DNase I family.</text>
</comment>
<evidence type="ECO:0000256" key="1">
    <source>
        <dbReference type="ARBA" id="ARBA00007359"/>
    </source>
</evidence>
<dbReference type="InterPro" id="IPR033125">
    <property type="entry name" value="DNASE_I_2"/>
</dbReference>
<evidence type="ECO:0000256" key="4">
    <source>
        <dbReference type="ARBA" id="ARBA00022801"/>
    </source>
</evidence>
<dbReference type="RefSeq" id="XP_072838564.1">
    <property type="nucleotide sequence ID" value="XM_072982463.1"/>
</dbReference>
<dbReference type="PROSITE" id="PS00918">
    <property type="entry name" value="DNASE_I_2"/>
    <property type="match status" value="1"/>
</dbReference>
<dbReference type="PANTHER" id="PTHR11371">
    <property type="entry name" value="DEOXYRIBONUCLEASE"/>
    <property type="match status" value="1"/>
</dbReference>
<feature type="chain" id="PRO_5047123979" description="Deoxyribonuclease" evidence="7">
    <location>
        <begin position="21"/>
        <end position="282"/>
    </location>
</feature>
<name>A0ABM5EZI7_9SAUR</name>
<gene>
    <name evidence="10" type="primary">LOC110089130</name>
</gene>
<evidence type="ECO:0000259" key="8">
    <source>
        <dbReference type="Pfam" id="PF03372"/>
    </source>
</evidence>
<dbReference type="PRINTS" id="PR00130">
    <property type="entry name" value="DNASEI"/>
</dbReference>
<sequence>MRLALVAFLGAFCTLQPTFSLRIGAFNIQTFGDSKLSNETITDFIVRIVSAYDLTLIQEVRDADLSAVKKLMNRLNGASPHPFSYVVSKPLGRSSYKEQYLFVFREDLLAFLDSYYYEDGCEPCGNDTFSREPFVVKFAAPQTAVGQLVLVPLHAAPGEAPAEIDALFDVYLDVRERWGAQDVLLLGDFNADCSFVLPEDWPHIRLRTSPLFQWLIPDTADTTAGRTHCAYDRIVATGARLQGGILPGSAQVNNFQQRFSLSYKDALAISDHYPVEVTLRST</sequence>
<organism evidence="9 10">
    <name type="scientific">Pogona vitticeps</name>
    <name type="common">central bearded dragon</name>
    <dbReference type="NCBI Taxonomy" id="103695"/>
    <lineage>
        <taxon>Eukaryota</taxon>
        <taxon>Metazoa</taxon>
        <taxon>Chordata</taxon>
        <taxon>Craniata</taxon>
        <taxon>Vertebrata</taxon>
        <taxon>Euteleostomi</taxon>
        <taxon>Lepidosauria</taxon>
        <taxon>Squamata</taxon>
        <taxon>Bifurcata</taxon>
        <taxon>Unidentata</taxon>
        <taxon>Episquamata</taxon>
        <taxon>Toxicofera</taxon>
        <taxon>Iguania</taxon>
        <taxon>Acrodonta</taxon>
        <taxon>Agamidae</taxon>
        <taxon>Amphibolurinae</taxon>
        <taxon>Pogona</taxon>
    </lineage>
</organism>
<reference evidence="10" key="1">
    <citation type="submission" date="2025-08" db="UniProtKB">
        <authorList>
            <consortium name="RefSeq"/>
        </authorList>
    </citation>
    <scope>IDENTIFICATION</scope>
</reference>
<dbReference type="SMART" id="SM00476">
    <property type="entry name" value="DNaseIc"/>
    <property type="match status" value="1"/>
</dbReference>
<evidence type="ECO:0000256" key="5">
    <source>
        <dbReference type="ARBA" id="ARBA00023157"/>
    </source>
</evidence>
<dbReference type="PIRSF" id="PIRSF000988">
    <property type="entry name" value="DNase_I_euk"/>
    <property type="match status" value="1"/>
</dbReference>
<accession>A0ABM5EZI7</accession>
<feature type="domain" description="Endonuclease/exonuclease/phosphatase" evidence="8">
    <location>
        <begin position="25"/>
        <end position="272"/>
    </location>
</feature>
<dbReference type="Pfam" id="PF03372">
    <property type="entry name" value="Exo_endo_phos"/>
    <property type="match status" value="1"/>
</dbReference>
<keyword evidence="4 6" id="KW-0378">Hydrolase</keyword>
<keyword evidence="9" id="KW-1185">Reference proteome</keyword>
<dbReference type="GeneID" id="110089130"/>
<keyword evidence="2 6" id="KW-0540">Nuclease</keyword>
<evidence type="ECO:0000256" key="6">
    <source>
        <dbReference type="PIRNR" id="PIRNR000988"/>
    </source>
</evidence>
<keyword evidence="7" id="KW-0732">Signal</keyword>
<dbReference type="Gene3D" id="3.60.10.10">
    <property type="entry name" value="Endonuclease/exonuclease/phosphatase"/>
    <property type="match status" value="1"/>
</dbReference>
<evidence type="ECO:0000256" key="7">
    <source>
        <dbReference type="SAM" id="SignalP"/>
    </source>
</evidence>
<feature type="signal peptide" evidence="7">
    <location>
        <begin position="1"/>
        <end position="20"/>
    </location>
</feature>
<dbReference type="PANTHER" id="PTHR11371:SF29">
    <property type="entry name" value="DEOXYRIBONUCLEASE-1-LIKE 2"/>
    <property type="match status" value="1"/>
</dbReference>
<keyword evidence="5" id="KW-1015">Disulfide bond</keyword>
<evidence type="ECO:0000256" key="2">
    <source>
        <dbReference type="ARBA" id="ARBA00022722"/>
    </source>
</evidence>
<keyword evidence="3 6" id="KW-0255">Endonuclease</keyword>
<evidence type="ECO:0000256" key="3">
    <source>
        <dbReference type="ARBA" id="ARBA00022759"/>
    </source>
</evidence>
<dbReference type="CDD" id="cd10282">
    <property type="entry name" value="DNase1"/>
    <property type="match status" value="1"/>
</dbReference>
<dbReference type="InterPro" id="IPR018057">
    <property type="entry name" value="Deoxyribonuclease-1_AS"/>
</dbReference>